<dbReference type="CDD" id="cd01949">
    <property type="entry name" value="GGDEF"/>
    <property type="match status" value="1"/>
</dbReference>
<dbReference type="PANTHER" id="PTHR44757:SF2">
    <property type="entry name" value="BIOFILM ARCHITECTURE MAINTENANCE PROTEIN MBAA"/>
    <property type="match status" value="1"/>
</dbReference>
<dbReference type="InterPro" id="IPR013767">
    <property type="entry name" value="PAS_fold"/>
</dbReference>
<protein>
    <submittedName>
        <fullName evidence="4">Diguanylate cyclase</fullName>
    </submittedName>
</protein>
<dbReference type="InterPro" id="IPR000014">
    <property type="entry name" value="PAS"/>
</dbReference>
<dbReference type="RefSeq" id="WP_057626549.1">
    <property type="nucleotide sequence ID" value="NZ_LDJJ01000006.1"/>
</dbReference>
<dbReference type="PANTHER" id="PTHR44757">
    <property type="entry name" value="DIGUANYLATE CYCLASE DGCP"/>
    <property type="match status" value="1"/>
</dbReference>
<evidence type="ECO:0000313" key="4">
    <source>
        <dbReference type="EMBL" id="KRG72182.1"/>
    </source>
</evidence>
<dbReference type="FunFam" id="3.30.70.270:FF:000001">
    <property type="entry name" value="Diguanylate cyclase domain protein"/>
    <property type="match status" value="1"/>
</dbReference>
<dbReference type="SUPFAM" id="SSF55073">
    <property type="entry name" value="Nucleotide cyclase"/>
    <property type="match status" value="1"/>
</dbReference>
<evidence type="ECO:0000313" key="5">
    <source>
        <dbReference type="Proteomes" id="UP000051863"/>
    </source>
</evidence>
<dbReference type="Gene3D" id="3.30.450.20">
    <property type="entry name" value="PAS domain"/>
    <property type="match status" value="1"/>
</dbReference>
<dbReference type="GO" id="GO:0006355">
    <property type="term" value="P:regulation of DNA-templated transcription"/>
    <property type="evidence" value="ECO:0007669"/>
    <property type="project" value="InterPro"/>
</dbReference>
<dbReference type="InterPro" id="IPR035965">
    <property type="entry name" value="PAS-like_dom_sf"/>
</dbReference>
<reference evidence="4 5" key="1">
    <citation type="submission" date="2015-05" db="EMBL/GenBank/DDBJ databases">
        <title>Genome sequencing and analysis of members of genus Stenotrophomonas.</title>
        <authorList>
            <person name="Patil P.P."/>
            <person name="Midha S."/>
            <person name="Patil P.B."/>
        </authorList>
    </citation>
    <scope>NUCLEOTIDE SEQUENCE [LARGE SCALE GENOMIC DNA]</scope>
    <source>
        <strain evidence="4 5">DSM 18941</strain>
    </source>
</reference>
<dbReference type="InterPro" id="IPR029787">
    <property type="entry name" value="Nucleotide_cyclase"/>
</dbReference>
<dbReference type="AlphaFoldDB" id="A0A0R0CSE7"/>
<accession>A0A0R0CSE7</accession>
<dbReference type="SMART" id="SM00091">
    <property type="entry name" value="PAS"/>
    <property type="match status" value="1"/>
</dbReference>
<dbReference type="Pfam" id="PF00990">
    <property type="entry name" value="GGDEF"/>
    <property type="match status" value="1"/>
</dbReference>
<dbReference type="Gene3D" id="3.30.70.270">
    <property type="match status" value="1"/>
</dbReference>
<evidence type="ECO:0000256" key="1">
    <source>
        <dbReference type="ARBA" id="ARBA00001946"/>
    </source>
</evidence>
<dbReference type="SMART" id="SM00267">
    <property type="entry name" value="GGDEF"/>
    <property type="match status" value="1"/>
</dbReference>
<comment type="cofactor">
    <cofactor evidence="1">
        <name>Mg(2+)</name>
        <dbReference type="ChEBI" id="CHEBI:18420"/>
    </cofactor>
</comment>
<dbReference type="PATRIC" id="fig|405446.3.peg.3024"/>
<organism evidence="4 5">
    <name type="scientific">Stenotrophomonas terrae</name>
    <dbReference type="NCBI Taxonomy" id="405446"/>
    <lineage>
        <taxon>Bacteria</taxon>
        <taxon>Pseudomonadati</taxon>
        <taxon>Pseudomonadota</taxon>
        <taxon>Gammaproteobacteria</taxon>
        <taxon>Lysobacterales</taxon>
        <taxon>Lysobacteraceae</taxon>
        <taxon>Stenotrophomonas</taxon>
    </lineage>
</organism>
<feature type="domain" description="GGDEF" evidence="3">
    <location>
        <begin position="157"/>
        <end position="293"/>
    </location>
</feature>
<proteinExistence type="predicted"/>
<sequence length="296" mass="32201">MPFKLPPLGEVLDLLPDAVCMVAPDGELLLVNAAFETIFGYSPAEAIGRQIMELVHPDDRAATEQSAQDAMEGRPRSNFRNRYIRKDGSVVDIQWSAKWLPEYGIRIGVGHEVTALRGIERQLEHLASHDALTGLPNRYHLRRELEAALARATCSAEGLALLYIDLDGFKAANDRYGHEAGDRLLRDAARQLRDGLRQNDLIARVGGDEFVAVLPACASRDDALTIAAALRARLALLESLGSDTPQIDASVGVACFPADGDDVDALLRHADAAMYAAKAKKRLGDRPSDPFLEPVS</sequence>
<evidence type="ECO:0000259" key="3">
    <source>
        <dbReference type="PROSITE" id="PS50887"/>
    </source>
</evidence>
<dbReference type="PROSITE" id="PS50887">
    <property type="entry name" value="GGDEF"/>
    <property type="match status" value="1"/>
</dbReference>
<name>A0A0R0CSE7_9GAMM</name>
<dbReference type="InterPro" id="IPR052155">
    <property type="entry name" value="Biofilm_reg_signaling"/>
</dbReference>
<dbReference type="NCBIfam" id="TIGR00254">
    <property type="entry name" value="GGDEF"/>
    <property type="match status" value="1"/>
</dbReference>
<dbReference type="SUPFAM" id="SSF55785">
    <property type="entry name" value="PYP-like sensor domain (PAS domain)"/>
    <property type="match status" value="1"/>
</dbReference>
<dbReference type="CDD" id="cd00130">
    <property type="entry name" value="PAS"/>
    <property type="match status" value="1"/>
</dbReference>
<dbReference type="NCBIfam" id="TIGR00229">
    <property type="entry name" value="sensory_box"/>
    <property type="match status" value="1"/>
</dbReference>
<keyword evidence="5" id="KW-1185">Reference proteome</keyword>
<comment type="caution">
    <text evidence="4">The sequence shown here is derived from an EMBL/GenBank/DDBJ whole genome shotgun (WGS) entry which is preliminary data.</text>
</comment>
<dbReference type="InterPro" id="IPR043128">
    <property type="entry name" value="Rev_trsase/Diguanyl_cyclase"/>
</dbReference>
<evidence type="ECO:0000259" key="2">
    <source>
        <dbReference type="PROSITE" id="PS50112"/>
    </source>
</evidence>
<dbReference type="Proteomes" id="UP000051863">
    <property type="component" value="Unassembled WGS sequence"/>
</dbReference>
<dbReference type="GO" id="GO:0003824">
    <property type="term" value="F:catalytic activity"/>
    <property type="evidence" value="ECO:0007669"/>
    <property type="project" value="UniProtKB-ARBA"/>
</dbReference>
<dbReference type="InterPro" id="IPR000160">
    <property type="entry name" value="GGDEF_dom"/>
</dbReference>
<gene>
    <name evidence="4" type="ORF">ABB27_01965</name>
</gene>
<feature type="domain" description="PAS" evidence="2">
    <location>
        <begin position="4"/>
        <end position="74"/>
    </location>
</feature>
<dbReference type="Pfam" id="PF00989">
    <property type="entry name" value="PAS"/>
    <property type="match status" value="1"/>
</dbReference>
<dbReference type="PROSITE" id="PS50112">
    <property type="entry name" value="PAS"/>
    <property type="match status" value="1"/>
</dbReference>
<dbReference type="EMBL" id="LDJJ01000006">
    <property type="protein sequence ID" value="KRG72182.1"/>
    <property type="molecule type" value="Genomic_DNA"/>
</dbReference>